<gene>
    <name evidence="2" type="ORF">QPX54_00030</name>
</gene>
<evidence type="ECO:0000313" key="2">
    <source>
        <dbReference type="EMBL" id="MDK4324913.1"/>
    </source>
</evidence>
<dbReference type="Proteomes" id="UP001226160">
    <property type="component" value="Unassembled WGS sequence"/>
</dbReference>
<reference evidence="2" key="1">
    <citation type="submission" date="2023-05" db="EMBL/GenBank/DDBJ databases">
        <title>Metabolic capabilities are highly conserved among human nasal-associated Corynebacterium species in pangenomic analyses.</title>
        <authorList>
            <person name="Tran T.H."/>
            <person name="Roberts A.Q."/>
            <person name="Escapa I.F."/>
            <person name="Gao W."/>
            <person name="Conlan S."/>
            <person name="Kong H."/>
            <person name="Segre J.A."/>
            <person name="Kelly M.S."/>
            <person name="Lemon K.P."/>
        </authorList>
    </citation>
    <scope>NUCLEOTIDE SEQUENCE</scope>
    <source>
        <strain evidence="2">KPL2654</strain>
    </source>
</reference>
<dbReference type="EMBL" id="JASNVP010000001">
    <property type="protein sequence ID" value="MDK4324913.1"/>
    <property type="molecule type" value="Genomic_DNA"/>
</dbReference>
<dbReference type="AlphaFoldDB" id="A0AAP4BS79"/>
<feature type="transmembrane region" description="Helical" evidence="1">
    <location>
        <begin position="95"/>
        <end position="117"/>
    </location>
</feature>
<proteinExistence type="predicted"/>
<name>A0AAP4BS79_9CORY</name>
<dbReference type="RefSeq" id="WP_147579012.1">
    <property type="nucleotide sequence ID" value="NZ_CABIYR010000005.1"/>
</dbReference>
<evidence type="ECO:0000313" key="3">
    <source>
        <dbReference type="Proteomes" id="UP001226160"/>
    </source>
</evidence>
<protein>
    <submittedName>
        <fullName evidence="2">Uncharacterized protein</fullName>
    </submittedName>
</protein>
<evidence type="ECO:0000256" key="1">
    <source>
        <dbReference type="SAM" id="Phobius"/>
    </source>
</evidence>
<feature type="transmembrane region" description="Helical" evidence="1">
    <location>
        <begin position="123"/>
        <end position="143"/>
    </location>
</feature>
<comment type="caution">
    <text evidence="2">The sequence shown here is derived from an EMBL/GenBank/DDBJ whole genome shotgun (WGS) entry which is preliminary data.</text>
</comment>
<keyword evidence="1" id="KW-0812">Transmembrane</keyword>
<sequence length="194" mass="21354">MTTTEDFSRLYPDIDPNTGFPLSVMERTALSLSTGIIAFGVVTAEIIVAAVGLVLIVVTALIVAQKTARRVRNEARTRFPGVDWVEFRKARDLNLGLYIPMTWAVIIAVSLAGFWWIPANYAVVGGIIIGIFSAALLWFMPGLSPLWGNSKRADDDNARHQKSSFFRKNKKVTALQDAGQPAVNHHTEQFPAVN</sequence>
<keyword evidence="1" id="KW-0472">Membrane</keyword>
<accession>A0AAP4BS79</accession>
<organism evidence="2 3">
    <name type="scientific">Corynebacterium propinquum</name>
    <dbReference type="NCBI Taxonomy" id="43769"/>
    <lineage>
        <taxon>Bacteria</taxon>
        <taxon>Bacillati</taxon>
        <taxon>Actinomycetota</taxon>
        <taxon>Actinomycetes</taxon>
        <taxon>Mycobacteriales</taxon>
        <taxon>Corynebacteriaceae</taxon>
        <taxon>Corynebacterium</taxon>
    </lineage>
</organism>
<feature type="transmembrane region" description="Helical" evidence="1">
    <location>
        <begin position="36"/>
        <end position="63"/>
    </location>
</feature>
<keyword evidence="1" id="KW-1133">Transmembrane helix</keyword>